<proteinExistence type="predicted"/>
<organism evidence="1 2">
    <name type="scientific">Reticulomyxa filosa</name>
    <dbReference type="NCBI Taxonomy" id="46433"/>
    <lineage>
        <taxon>Eukaryota</taxon>
        <taxon>Sar</taxon>
        <taxon>Rhizaria</taxon>
        <taxon>Retaria</taxon>
        <taxon>Foraminifera</taxon>
        <taxon>Monothalamids</taxon>
        <taxon>Reticulomyxidae</taxon>
        <taxon>Reticulomyxa</taxon>
    </lineage>
</organism>
<evidence type="ECO:0000313" key="2">
    <source>
        <dbReference type="Proteomes" id="UP000023152"/>
    </source>
</evidence>
<name>X6N4P5_RETFI</name>
<dbReference type="AlphaFoldDB" id="X6N4P5"/>
<sequence>MNVNLGFIQHKKECCDKLNMNEPHLTSVLATLSVIVKLCPNVFFPNANAVKIFVLESLLPFTPAKHKCVENSNSEQNITKRDWLKNEWVKQTNNLKKTCKETTCGKEAWGCNSSLIVQSKKLGMDVLTLYLLALALAQKKQSEDQLARARQRDRAKSTNPDGAERTYTRFLLLFLKKKKK</sequence>
<gene>
    <name evidence="1" type="ORF">RFI_16221</name>
</gene>
<evidence type="ECO:0000313" key="1">
    <source>
        <dbReference type="EMBL" id="ETO20986.1"/>
    </source>
</evidence>
<accession>X6N4P5</accession>
<dbReference type="Proteomes" id="UP000023152">
    <property type="component" value="Unassembled WGS sequence"/>
</dbReference>
<dbReference type="EMBL" id="ASPP01012043">
    <property type="protein sequence ID" value="ETO20986.1"/>
    <property type="molecule type" value="Genomic_DNA"/>
</dbReference>
<comment type="caution">
    <text evidence="1">The sequence shown here is derived from an EMBL/GenBank/DDBJ whole genome shotgun (WGS) entry which is preliminary data.</text>
</comment>
<reference evidence="1 2" key="1">
    <citation type="journal article" date="2013" name="Curr. Biol.">
        <title>The Genome of the Foraminiferan Reticulomyxa filosa.</title>
        <authorList>
            <person name="Glockner G."/>
            <person name="Hulsmann N."/>
            <person name="Schleicher M."/>
            <person name="Noegel A.A."/>
            <person name="Eichinger L."/>
            <person name="Gallinger C."/>
            <person name="Pawlowski J."/>
            <person name="Sierra R."/>
            <person name="Euteneuer U."/>
            <person name="Pillet L."/>
            <person name="Moustafa A."/>
            <person name="Platzer M."/>
            <person name="Groth M."/>
            <person name="Szafranski K."/>
            <person name="Schliwa M."/>
        </authorList>
    </citation>
    <scope>NUCLEOTIDE SEQUENCE [LARGE SCALE GENOMIC DNA]</scope>
</reference>
<keyword evidence="2" id="KW-1185">Reference proteome</keyword>
<protein>
    <submittedName>
        <fullName evidence="1">Uncharacterized protein</fullName>
    </submittedName>
</protein>